<protein>
    <recommendedName>
        <fullName evidence="2">Fungal-type protein kinase domain-containing protein</fullName>
    </recommendedName>
</protein>
<dbReference type="EMBL" id="KZ559624">
    <property type="protein sequence ID" value="PLN76227.1"/>
    <property type="molecule type" value="Genomic_DNA"/>
</dbReference>
<dbReference type="Proteomes" id="UP000235023">
    <property type="component" value="Unassembled WGS sequence"/>
</dbReference>
<gene>
    <name evidence="3" type="ORF">BDW42DRAFT_188799</name>
</gene>
<feature type="region of interest" description="Disordered" evidence="1">
    <location>
        <begin position="351"/>
        <end position="378"/>
    </location>
</feature>
<feature type="domain" description="Fungal-type protein kinase" evidence="2">
    <location>
        <begin position="224"/>
        <end position="449"/>
    </location>
</feature>
<reference evidence="4" key="1">
    <citation type="submission" date="2017-12" db="EMBL/GenBank/DDBJ databases">
        <authorList>
            <consortium name="DOE Joint Genome Institute"/>
            <person name="Mondo S.J."/>
            <person name="Kjaerbolling I."/>
            <person name="Vesth T.C."/>
            <person name="Frisvad J.C."/>
            <person name="Nybo J.L."/>
            <person name="Theobald S."/>
            <person name="Kuo A."/>
            <person name="Bowyer P."/>
            <person name="Matsuda Y."/>
            <person name="Lyhne E.K."/>
            <person name="Kogle M.E."/>
            <person name="Clum A."/>
            <person name="Lipzen A."/>
            <person name="Salamov A."/>
            <person name="Ngan C.Y."/>
            <person name="Daum C."/>
            <person name="Chiniquy J."/>
            <person name="Barry K."/>
            <person name="LaButti K."/>
            <person name="Haridas S."/>
            <person name="Simmons B.A."/>
            <person name="Magnuson J.K."/>
            <person name="Mortensen U.H."/>
            <person name="Larsen T.O."/>
            <person name="Grigoriev I.V."/>
            <person name="Baker S.E."/>
            <person name="Andersen M.R."/>
            <person name="Nordberg H.P."/>
            <person name="Cantor M.N."/>
            <person name="Hua S.X."/>
        </authorList>
    </citation>
    <scope>NUCLEOTIDE SEQUENCE [LARGE SCALE GENOMIC DNA]</scope>
    <source>
        <strain evidence="4">IBT 19404</strain>
    </source>
</reference>
<keyword evidence="4" id="KW-1185">Reference proteome</keyword>
<organism evidence="3 4">
    <name type="scientific">Aspergillus taichungensis</name>
    <dbReference type="NCBI Taxonomy" id="482145"/>
    <lineage>
        <taxon>Eukaryota</taxon>
        <taxon>Fungi</taxon>
        <taxon>Dikarya</taxon>
        <taxon>Ascomycota</taxon>
        <taxon>Pezizomycotina</taxon>
        <taxon>Eurotiomycetes</taxon>
        <taxon>Eurotiomycetidae</taxon>
        <taxon>Eurotiales</taxon>
        <taxon>Aspergillaceae</taxon>
        <taxon>Aspergillus</taxon>
        <taxon>Aspergillus subgen. Circumdati</taxon>
    </lineage>
</organism>
<evidence type="ECO:0000259" key="2">
    <source>
        <dbReference type="Pfam" id="PF17667"/>
    </source>
</evidence>
<dbReference type="InterPro" id="IPR040976">
    <property type="entry name" value="Pkinase_fungal"/>
</dbReference>
<sequence length="511" mass="57070">MGYSSTNVIDLLEISKIGQLFKAEILEQRSIGKGLDAFHGGLTLVCESSELLHSAEATRNLNTESRKSFEFEFERLIPLLGAIIRREPDSESTPSPEPLTCFKQTLNSHTASAISNSDKYQDNIDATYFGAVEGLKNAATTGVEEKEILGCLISMIEKIKKVVTEENFTIEDSYSILGWPHQPLQGSTPARKLNVGFIQGRDMSSKQVHWSNSNILILGELKRSPKINIITRNGKSEGLFVDRLMRGASCVVGRATNCWKAHREGDESGTSLVIKDLWQYPEREDEGVLLCETTKEQVVNVARYYYHGTVQNCRFMGAVRRGLELKQGRRHRQNSTITTFKSMAELAKIGRSTSSAEHKRSSSHLGPPWTPTKRTCSSSPARMPIYKAKSCVSMVSAVAQCIEGDISTGNLVLNEQGGNHSWPAFLIDLDLAIKEQREQPSGARGKTGNSVNIEELAELKKGTVAHERDFIHMTEHFADFYKPLKPWVNRLRKIVFPNGGRWEEEGMELYS</sequence>
<dbReference type="Pfam" id="PF17667">
    <property type="entry name" value="Pkinase_fungal"/>
    <property type="match status" value="1"/>
</dbReference>
<dbReference type="PANTHER" id="PTHR38248:SF2">
    <property type="entry name" value="FUNK1 11"/>
    <property type="match status" value="1"/>
</dbReference>
<dbReference type="PANTHER" id="PTHR38248">
    <property type="entry name" value="FUNK1 6"/>
    <property type="match status" value="1"/>
</dbReference>
<evidence type="ECO:0000313" key="4">
    <source>
        <dbReference type="Proteomes" id="UP000235023"/>
    </source>
</evidence>
<evidence type="ECO:0000256" key="1">
    <source>
        <dbReference type="SAM" id="MobiDB-lite"/>
    </source>
</evidence>
<proteinExistence type="predicted"/>
<accession>A0A2J5HGW9</accession>
<evidence type="ECO:0000313" key="3">
    <source>
        <dbReference type="EMBL" id="PLN76227.1"/>
    </source>
</evidence>
<dbReference type="OrthoDB" id="5584477at2759"/>
<name>A0A2J5HGW9_9EURO</name>
<dbReference type="AlphaFoldDB" id="A0A2J5HGW9"/>